<reference evidence="7 8" key="1">
    <citation type="submission" date="2024-02" db="EMBL/GenBank/DDBJ databases">
        <authorList>
            <person name="Daric V."/>
            <person name="Darras S."/>
        </authorList>
    </citation>
    <scope>NUCLEOTIDE SEQUENCE [LARGE SCALE GENOMIC DNA]</scope>
</reference>
<feature type="compositionally biased region" description="Low complexity" evidence="5">
    <location>
        <begin position="223"/>
        <end position="237"/>
    </location>
</feature>
<comment type="subcellular location">
    <subcellularLocation>
        <location evidence="1 4">Nucleus</location>
    </subcellularLocation>
</comment>
<feature type="compositionally biased region" description="Low complexity" evidence="5">
    <location>
        <begin position="428"/>
        <end position="442"/>
    </location>
</feature>
<evidence type="ECO:0000256" key="3">
    <source>
        <dbReference type="ARBA" id="ARBA00023242"/>
    </source>
</evidence>
<dbReference type="PROSITE" id="PS50039">
    <property type="entry name" value="FORK_HEAD_3"/>
    <property type="match status" value="1"/>
</dbReference>
<dbReference type="InterPro" id="IPR050211">
    <property type="entry name" value="FOX_domain-containing"/>
</dbReference>
<dbReference type="InterPro" id="IPR018122">
    <property type="entry name" value="TF_fork_head_CS_1"/>
</dbReference>
<gene>
    <name evidence="7" type="ORF">CVLEPA_LOCUS25714</name>
</gene>
<dbReference type="InterPro" id="IPR036390">
    <property type="entry name" value="WH_DNA-bd_sf"/>
</dbReference>
<evidence type="ECO:0000313" key="8">
    <source>
        <dbReference type="Proteomes" id="UP001642483"/>
    </source>
</evidence>
<organism evidence="7 8">
    <name type="scientific">Clavelina lepadiformis</name>
    <name type="common">Light-bulb sea squirt</name>
    <name type="synonym">Ascidia lepadiformis</name>
    <dbReference type="NCBI Taxonomy" id="159417"/>
    <lineage>
        <taxon>Eukaryota</taxon>
        <taxon>Metazoa</taxon>
        <taxon>Chordata</taxon>
        <taxon>Tunicata</taxon>
        <taxon>Ascidiacea</taxon>
        <taxon>Aplousobranchia</taxon>
        <taxon>Clavelinidae</taxon>
        <taxon>Clavelina</taxon>
    </lineage>
</organism>
<comment type="caution">
    <text evidence="7">The sequence shown here is derived from an EMBL/GenBank/DDBJ whole genome shotgun (WGS) entry which is preliminary data.</text>
</comment>
<dbReference type="PANTHER" id="PTHR11829:SF380">
    <property type="entry name" value="PROTEIN FORK HEAD"/>
    <property type="match status" value="1"/>
</dbReference>
<dbReference type="PROSITE" id="PS00658">
    <property type="entry name" value="FORK_HEAD_2"/>
    <property type="match status" value="1"/>
</dbReference>
<proteinExistence type="predicted"/>
<accession>A0ABP0GNQ1</accession>
<dbReference type="InterPro" id="IPR036388">
    <property type="entry name" value="WH-like_DNA-bd_sf"/>
</dbReference>
<dbReference type="PROSITE" id="PS00657">
    <property type="entry name" value="FORK_HEAD_1"/>
    <property type="match status" value="1"/>
</dbReference>
<feature type="region of interest" description="Disordered" evidence="5">
    <location>
        <begin position="194"/>
        <end position="241"/>
    </location>
</feature>
<feature type="region of interest" description="Disordered" evidence="5">
    <location>
        <begin position="403"/>
        <end position="444"/>
    </location>
</feature>
<dbReference type="SMART" id="SM00339">
    <property type="entry name" value="FH"/>
    <property type="match status" value="1"/>
</dbReference>
<evidence type="ECO:0000259" key="6">
    <source>
        <dbReference type="PROSITE" id="PS50039"/>
    </source>
</evidence>
<name>A0ABP0GNQ1_CLALP</name>
<feature type="domain" description="Fork-head" evidence="6">
    <location>
        <begin position="93"/>
        <end position="187"/>
    </location>
</feature>
<feature type="compositionally biased region" description="Polar residues" evidence="5">
    <location>
        <begin position="210"/>
        <end position="222"/>
    </location>
</feature>
<keyword evidence="8" id="KW-1185">Reference proteome</keyword>
<feature type="DNA-binding region" description="Fork-head" evidence="4">
    <location>
        <begin position="93"/>
        <end position="187"/>
    </location>
</feature>
<keyword evidence="3 4" id="KW-0539">Nucleus</keyword>
<dbReference type="Proteomes" id="UP001642483">
    <property type="component" value="Unassembled WGS sequence"/>
</dbReference>
<keyword evidence="2 4" id="KW-0238">DNA-binding</keyword>
<dbReference type="EMBL" id="CAWYQH010000130">
    <property type="protein sequence ID" value="CAK8692449.1"/>
    <property type="molecule type" value="Genomic_DNA"/>
</dbReference>
<evidence type="ECO:0000256" key="4">
    <source>
        <dbReference type="PROSITE-ProRule" id="PRU00089"/>
    </source>
</evidence>
<dbReference type="Gene3D" id="1.10.10.10">
    <property type="entry name" value="Winged helix-like DNA-binding domain superfamily/Winged helix DNA-binding domain"/>
    <property type="match status" value="1"/>
</dbReference>
<evidence type="ECO:0000256" key="5">
    <source>
        <dbReference type="SAM" id="MobiDB-lite"/>
    </source>
</evidence>
<dbReference type="SUPFAM" id="SSF46785">
    <property type="entry name" value="Winged helix' DNA-binding domain"/>
    <property type="match status" value="1"/>
</dbReference>
<evidence type="ECO:0000313" key="7">
    <source>
        <dbReference type="EMBL" id="CAK8692449.1"/>
    </source>
</evidence>
<dbReference type="InterPro" id="IPR030456">
    <property type="entry name" value="TF_fork_head_CS_2"/>
</dbReference>
<protein>
    <recommendedName>
        <fullName evidence="6">Fork-head domain-containing protein</fullName>
    </recommendedName>
</protein>
<dbReference type="PANTHER" id="PTHR11829">
    <property type="entry name" value="FORKHEAD BOX PROTEIN"/>
    <property type="match status" value="1"/>
</dbReference>
<dbReference type="PRINTS" id="PR00053">
    <property type="entry name" value="FORKHEAD"/>
</dbReference>
<dbReference type="Pfam" id="PF00250">
    <property type="entry name" value="Forkhead"/>
    <property type="match status" value="1"/>
</dbReference>
<dbReference type="InterPro" id="IPR001766">
    <property type="entry name" value="Fork_head_dom"/>
</dbReference>
<evidence type="ECO:0000256" key="1">
    <source>
        <dbReference type="ARBA" id="ARBA00004123"/>
    </source>
</evidence>
<sequence length="477" mass="52768">MESNPATLTEFQAMQHQPYGPPVYGAPLNPMDTNSGEMVYNPMTSNMYQLNLAQSHQPPFVDMVTGPGVSPNDALLMNRRNEKACRRSFTHAKPPYSYISLITMALQSSASKMMTLSEIYHWIVGLFPFYRDNQQRWQNSIRHSLSFNDCFVKVPRSADKPGKGSYWTLHKDAGNMFENGCYLRRQKRFKSDEKVSSVPVVANRTKSKAKNSQTPSQNTGAEVTSVASTSGASQSSVPMTSQMSTQPVSIEDQNLQLPVNKVSTVPLQEQIQETSAGVNPSLHAEAVSAGRQFTDAVINSIKKGPLGMNQAQYHNNRPYANGSMHYHHGYKGMSHPTGYYANGANLQGSSNVSSFSTLPYCMSNLHNVTEQYYPNMQMQYPHVPYQGIMPAGNIPRNAWQAHLPPSGFETAQRPPTRTHPSVPAEFASSLPSSVSSSNSNTSAVADHAQHHLNQMHQFDYPDEELRLAVNATTNSVN</sequence>
<evidence type="ECO:0000256" key="2">
    <source>
        <dbReference type="ARBA" id="ARBA00023125"/>
    </source>
</evidence>